<keyword evidence="5 6" id="KW-0696">RNA-directed RNA polymerase</keyword>
<dbReference type="GO" id="GO:0006351">
    <property type="term" value="P:DNA-templated transcription"/>
    <property type="evidence" value="ECO:0007669"/>
    <property type="project" value="InterPro"/>
</dbReference>
<comment type="catalytic activity">
    <reaction evidence="4 5">
        <text>RNA(n) + a ribonucleoside 5'-triphosphate = RNA(n+1) + diphosphate</text>
        <dbReference type="Rhea" id="RHEA:21248"/>
        <dbReference type="Rhea" id="RHEA-COMP:14527"/>
        <dbReference type="Rhea" id="RHEA-COMP:17342"/>
        <dbReference type="ChEBI" id="CHEBI:33019"/>
        <dbReference type="ChEBI" id="CHEBI:61557"/>
        <dbReference type="ChEBI" id="CHEBI:140395"/>
        <dbReference type="EC" id="2.7.7.48"/>
    </reaction>
</comment>
<dbReference type="InterPro" id="IPR001795">
    <property type="entry name" value="RNA-dir_pol_luteovirus"/>
</dbReference>
<dbReference type="GO" id="GO:0000166">
    <property type="term" value="F:nucleotide binding"/>
    <property type="evidence" value="ECO:0007669"/>
    <property type="project" value="UniProtKB-KW"/>
</dbReference>
<proteinExistence type="predicted"/>
<dbReference type="SUPFAM" id="SSF56672">
    <property type="entry name" value="DNA/RNA polymerases"/>
    <property type="match status" value="1"/>
</dbReference>
<keyword evidence="1 5" id="KW-0808">Transferase</keyword>
<dbReference type="EMBL" id="MH766494">
    <property type="protein sequence ID" value="AZF86102.1"/>
    <property type="molecule type" value="Genomic_RNA"/>
</dbReference>
<dbReference type="EC" id="2.7.7.48" evidence="5"/>
<evidence type="ECO:0000256" key="4">
    <source>
        <dbReference type="ARBA" id="ARBA00048744"/>
    </source>
</evidence>
<dbReference type="InterPro" id="IPR043502">
    <property type="entry name" value="DNA/RNA_pol_sf"/>
</dbReference>
<keyword evidence="5" id="KW-0693">Viral RNA replication</keyword>
<evidence type="ECO:0000256" key="1">
    <source>
        <dbReference type="ARBA" id="ARBA00022679"/>
    </source>
</evidence>
<keyword evidence="2 5" id="KW-0548">Nucleotidyltransferase</keyword>
<evidence type="ECO:0000256" key="3">
    <source>
        <dbReference type="ARBA" id="ARBA00022741"/>
    </source>
</evidence>
<dbReference type="GO" id="GO:0003723">
    <property type="term" value="F:RNA binding"/>
    <property type="evidence" value="ECO:0007669"/>
    <property type="project" value="InterPro"/>
</dbReference>
<accession>A0A3G8EX21</accession>
<sequence length="1269" mass="142453">MWSAAYGGTATQRSANIIRLIYAQKYQFSELGRNFLHSTRHPSPMDYLLILINQYFSINLSVEDVLTERIPDRRFGDFVAANAEYRFEEKPTTVESGLMRFIWLEPTPSETFEFIPQELFILSYFKKTTALYKAFERGELREAAQKFKELIKLPVTPTSRWEYAALSLSLEAKYPLVPGRAGAKSFLGLRNAIEIAKTNAYSRQIVNKLNTVNNDWEATFATALILLPMASAQGGRIASVLLSLSDAAFWEADFLDVVNILKDIHTMSRVARYLLLDDEFKTAEQARHIYGLDSIVGRNERFNNDIDEEIIMRIGDPVHHAVPDLINPTPGHLNYDDVRSGVLLREGQRDALETALRPQVRILTFSDWYADRMAWAASGGAPGAKVQWEPQAKADRLNKRGALLLIPESHILNILRQTLKPSLFSKAAKKFENGKIRSIWNTSISLYVIQAYVLHHFERACAPGTWNTSADNTFSKMRGDIKRLLGLSKHGNHGLMWDYSDFNINHTAESMVSLWEETLNVMLPRLVADTPDELEQCRLDLELCVAYIVNAKSNTFLYNPETEFGSYVCRSLQSGERATSFVNTFNSRAYAYIHDRVSMRLFNRTLLLPQLAAHQGDDVFRIVASISDGVLACALFNLLGYAGQVFKIMLEYNPRGEFLRLHYDGVANIIAGYPVRSYMGLITGEFFRENVIDPGDRAMAFCDQFGKVLRRGAVLPQRVLDVLLRDHTALTYTHDGVQRRVTPDLTMLFTPSALGGYGANAITAQGTVALGSSLQAVPDVSGDALQRETASVGYAIAIPSGHGKTTLKNRYPELFYDQDDFTNQPKVASLIADAKRRARGGDAGGWEDLDAYHRTASIPRDKVLLTWHAGTVPTGFRLIAALMVDANREGVVLKRTDEYFFVNIHRHSTLSINLFSNHNELANEAVRLAKIAKNKEFVPGYSVRRFLTYNTRVKERPEYHFPPVPVRAFYAGTAGQIPDVGTAIRYQLDFSTVTSIKRSILNSALPGAYPAAKLSNTLAKYASELDKWMRINKPSTTIHVTAMPPQQVLDEFSSYAAMFTGSLYSFQGDVSTAQGFAHAVNLYFSTIADDTNISSAYLFARPNYGAFQHLVRPTGCSSFETLVNIVDASPLLASDTGHAGRWLNLINSTTRAKESRVGISYAKLHKRISASTFTAEEKSNAYNFLVDYFRGNLSLYPPTKRVLSPVIISLSRICTLMFVESNFMYFARLDIITRYDYLCVLEEHAISRSQQRLSSIPSQVHSTPIQYID</sequence>
<reference evidence="6" key="1">
    <citation type="submission" date="2018-08" db="EMBL/GenBank/DDBJ databases">
        <authorList>
            <person name="Zhong J."/>
            <person name="Zhu J.Z."/>
        </authorList>
    </citation>
    <scope>NUCLEOTIDE SEQUENCE</scope>
    <source>
        <strain evidence="6">BLH-1-13</strain>
    </source>
</reference>
<protein>
    <recommendedName>
        <fullName evidence="5">RNA-directed RNA polymerase</fullName>
        <ecNumber evidence="5">2.7.7.48</ecNumber>
    </recommendedName>
</protein>
<dbReference type="GO" id="GO:0003968">
    <property type="term" value="F:RNA-directed RNA polymerase activity"/>
    <property type="evidence" value="ECO:0007669"/>
    <property type="project" value="UniProtKB-KW"/>
</dbReference>
<evidence type="ECO:0000313" key="6">
    <source>
        <dbReference type="EMBL" id="AZF86102.1"/>
    </source>
</evidence>
<keyword evidence="3 5" id="KW-0547">Nucleotide-binding</keyword>
<evidence type="ECO:0000256" key="5">
    <source>
        <dbReference type="RuleBase" id="RU364050"/>
    </source>
</evidence>
<name>A0A3G8EX21_9VIRU</name>
<evidence type="ECO:0000256" key="2">
    <source>
        <dbReference type="ARBA" id="ARBA00022695"/>
    </source>
</evidence>
<dbReference type="Pfam" id="PF02123">
    <property type="entry name" value="RdRP_4"/>
    <property type="match status" value="1"/>
</dbReference>
<organism evidence="6">
    <name type="scientific">Sclerotium rolfsii RNA virus 1</name>
    <dbReference type="NCBI Taxonomy" id="1908381"/>
    <lineage>
        <taxon>Viruses</taxon>
        <taxon>Riboviria</taxon>
        <taxon>dsRNA viruses</taxon>
    </lineage>
</organism>